<dbReference type="EMBL" id="NWUJ01000007">
    <property type="protein sequence ID" value="PFH34088.1"/>
    <property type="molecule type" value="Genomic_DNA"/>
</dbReference>
<name>A0A2A9M6I8_BESBE</name>
<comment type="caution">
    <text evidence="2">The sequence shown here is derived from an EMBL/GenBank/DDBJ whole genome shotgun (WGS) entry which is preliminary data.</text>
</comment>
<feature type="region of interest" description="Disordered" evidence="1">
    <location>
        <begin position="2217"/>
        <end position="2236"/>
    </location>
</feature>
<dbReference type="Proteomes" id="UP000224006">
    <property type="component" value="Unassembled WGS sequence"/>
</dbReference>
<dbReference type="KEGG" id="bbes:BESB_072400"/>
<feature type="compositionally biased region" description="Basic and acidic residues" evidence="1">
    <location>
        <begin position="2329"/>
        <end position="2342"/>
    </location>
</feature>
<evidence type="ECO:0000313" key="2">
    <source>
        <dbReference type="EMBL" id="PFH34088.1"/>
    </source>
</evidence>
<dbReference type="OrthoDB" id="348762at2759"/>
<feature type="compositionally biased region" description="Gly residues" evidence="1">
    <location>
        <begin position="1838"/>
        <end position="1853"/>
    </location>
</feature>
<feature type="compositionally biased region" description="Basic and acidic residues" evidence="1">
    <location>
        <begin position="1069"/>
        <end position="1086"/>
    </location>
</feature>
<feature type="compositionally biased region" description="Low complexity" evidence="1">
    <location>
        <begin position="841"/>
        <end position="852"/>
    </location>
</feature>
<gene>
    <name evidence="2" type="ORF">BESB_072400</name>
</gene>
<feature type="compositionally biased region" description="Basic and acidic residues" evidence="1">
    <location>
        <begin position="1021"/>
        <end position="1038"/>
    </location>
</feature>
<feature type="compositionally biased region" description="Polar residues" evidence="1">
    <location>
        <begin position="719"/>
        <end position="735"/>
    </location>
</feature>
<reference evidence="2 3" key="1">
    <citation type="submission" date="2017-09" db="EMBL/GenBank/DDBJ databases">
        <title>Genome sequencing of Besnoitia besnoiti strain Bb-Ger1.</title>
        <authorList>
            <person name="Schares G."/>
            <person name="Venepally P."/>
            <person name="Lorenzi H.A."/>
        </authorList>
    </citation>
    <scope>NUCLEOTIDE SEQUENCE [LARGE SCALE GENOMIC DNA]</scope>
    <source>
        <strain evidence="2 3">Bb-Ger1</strain>
    </source>
</reference>
<feature type="region of interest" description="Disordered" evidence="1">
    <location>
        <begin position="713"/>
        <end position="746"/>
    </location>
</feature>
<feature type="compositionally biased region" description="Gly residues" evidence="1">
    <location>
        <begin position="1566"/>
        <end position="1576"/>
    </location>
</feature>
<feature type="compositionally biased region" description="Low complexity" evidence="1">
    <location>
        <begin position="137"/>
        <end position="149"/>
    </location>
</feature>
<feature type="compositionally biased region" description="Gly residues" evidence="1">
    <location>
        <begin position="1346"/>
        <end position="1355"/>
    </location>
</feature>
<feature type="compositionally biased region" description="Low complexity" evidence="1">
    <location>
        <begin position="968"/>
        <end position="980"/>
    </location>
</feature>
<feature type="region of interest" description="Disordered" evidence="1">
    <location>
        <begin position="765"/>
        <end position="1236"/>
    </location>
</feature>
<dbReference type="RefSeq" id="XP_029218097.1">
    <property type="nucleotide sequence ID" value="XM_029365613.1"/>
</dbReference>
<feature type="compositionally biased region" description="Low complexity" evidence="1">
    <location>
        <begin position="2399"/>
        <end position="2428"/>
    </location>
</feature>
<feature type="compositionally biased region" description="Low complexity" evidence="1">
    <location>
        <begin position="1912"/>
        <end position="1937"/>
    </location>
</feature>
<feature type="compositionally biased region" description="Low complexity" evidence="1">
    <location>
        <begin position="35"/>
        <end position="58"/>
    </location>
</feature>
<feature type="compositionally biased region" description="Low complexity" evidence="1">
    <location>
        <begin position="792"/>
        <end position="808"/>
    </location>
</feature>
<feature type="region of interest" description="Disordered" evidence="1">
    <location>
        <begin position="137"/>
        <end position="351"/>
    </location>
</feature>
<feature type="compositionally biased region" description="Basic and acidic residues" evidence="1">
    <location>
        <begin position="909"/>
        <end position="929"/>
    </location>
</feature>
<feature type="region of interest" description="Disordered" evidence="1">
    <location>
        <begin position="1519"/>
        <end position="1581"/>
    </location>
</feature>
<organism evidence="2 3">
    <name type="scientific">Besnoitia besnoiti</name>
    <name type="common">Apicomplexan protozoan</name>
    <dbReference type="NCBI Taxonomy" id="94643"/>
    <lineage>
        <taxon>Eukaryota</taxon>
        <taxon>Sar</taxon>
        <taxon>Alveolata</taxon>
        <taxon>Apicomplexa</taxon>
        <taxon>Conoidasida</taxon>
        <taxon>Coccidia</taxon>
        <taxon>Eucoccidiorida</taxon>
        <taxon>Eimeriorina</taxon>
        <taxon>Sarcocystidae</taxon>
        <taxon>Besnoitia</taxon>
    </lineage>
</organism>
<feature type="compositionally biased region" description="Basic and acidic residues" evidence="1">
    <location>
        <begin position="315"/>
        <end position="326"/>
    </location>
</feature>
<feature type="region of interest" description="Disordered" evidence="1">
    <location>
        <begin position="1271"/>
        <end position="1296"/>
    </location>
</feature>
<feature type="compositionally biased region" description="Basic and acidic residues" evidence="1">
    <location>
        <begin position="1106"/>
        <end position="1122"/>
    </location>
</feature>
<accession>A0A2A9M6I8</accession>
<proteinExistence type="predicted"/>
<feature type="region of interest" description="Disordered" evidence="1">
    <location>
        <begin position="414"/>
        <end position="436"/>
    </location>
</feature>
<feature type="region of interest" description="Disordered" evidence="1">
    <location>
        <begin position="1832"/>
        <end position="1859"/>
    </location>
</feature>
<feature type="region of interest" description="Disordered" evidence="1">
    <location>
        <begin position="2087"/>
        <end position="2112"/>
    </location>
</feature>
<feature type="region of interest" description="Disordered" evidence="1">
    <location>
        <begin position="1"/>
        <end position="94"/>
    </location>
</feature>
<feature type="compositionally biased region" description="Basic and acidic residues" evidence="1">
    <location>
        <begin position="2349"/>
        <end position="2359"/>
    </location>
</feature>
<evidence type="ECO:0000256" key="1">
    <source>
        <dbReference type="SAM" id="MobiDB-lite"/>
    </source>
</evidence>
<dbReference type="Gene3D" id="1.20.5.2050">
    <property type="match status" value="2"/>
</dbReference>
<dbReference type="GeneID" id="40312166"/>
<feature type="region of interest" description="Disordered" evidence="1">
    <location>
        <begin position="1734"/>
        <end position="1755"/>
    </location>
</feature>
<feature type="compositionally biased region" description="Basic and acidic residues" evidence="1">
    <location>
        <begin position="948"/>
        <end position="967"/>
    </location>
</feature>
<feature type="region of interest" description="Disordered" evidence="1">
    <location>
        <begin position="1429"/>
        <end position="1477"/>
    </location>
</feature>
<feature type="region of interest" description="Disordered" evidence="1">
    <location>
        <begin position="1893"/>
        <end position="1944"/>
    </location>
</feature>
<evidence type="ECO:0000313" key="3">
    <source>
        <dbReference type="Proteomes" id="UP000224006"/>
    </source>
</evidence>
<dbReference type="VEuPathDB" id="ToxoDB:BESB_072400"/>
<keyword evidence="3" id="KW-1185">Reference proteome</keyword>
<feature type="compositionally biased region" description="Low complexity" evidence="1">
    <location>
        <begin position="1271"/>
        <end position="1286"/>
    </location>
</feature>
<feature type="compositionally biased region" description="Basic and acidic residues" evidence="1">
    <location>
        <begin position="175"/>
        <end position="208"/>
    </location>
</feature>
<protein>
    <submittedName>
        <fullName evidence="2">Uncharacterized protein</fullName>
    </submittedName>
</protein>
<feature type="compositionally biased region" description="Low complexity" evidence="1">
    <location>
        <begin position="1130"/>
        <end position="1140"/>
    </location>
</feature>
<feature type="compositionally biased region" description="Polar residues" evidence="1">
    <location>
        <begin position="994"/>
        <end position="1004"/>
    </location>
</feature>
<feature type="region of interest" description="Disordered" evidence="1">
    <location>
        <begin position="1326"/>
        <end position="1368"/>
    </location>
</feature>
<feature type="compositionally biased region" description="Low complexity" evidence="1">
    <location>
        <begin position="238"/>
        <end position="255"/>
    </location>
</feature>
<feature type="compositionally biased region" description="Gly residues" evidence="1">
    <location>
        <begin position="2089"/>
        <end position="2099"/>
    </location>
</feature>
<feature type="compositionally biased region" description="Gly residues" evidence="1">
    <location>
        <begin position="1431"/>
        <end position="1445"/>
    </location>
</feature>
<feature type="compositionally biased region" description="Basic and acidic residues" evidence="1">
    <location>
        <begin position="216"/>
        <end position="228"/>
    </location>
</feature>
<feature type="compositionally biased region" description="Basic and acidic residues" evidence="1">
    <location>
        <begin position="882"/>
        <end position="895"/>
    </location>
</feature>
<feature type="region of interest" description="Disordered" evidence="1">
    <location>
        <begin position="2284"/>
        <end position="2428"/>
    </location>
</feature>
<feature type="region of interest" description="Disordered" evidence="1">
    <location>
        <begin position="99"/>
        <end position="118"/>
    </location>
</feature>
<sequence length="2428" mass="245871">MASGTTEKGGAAERPSRPPSASGVSLNLRSRRLGSAATEAAAGARSSSHAALGRAAGRCDSSPDGSQLKAGGGAPAQRAPSQDDTGRKERGKKVTRLLARKLHGAPGEAAHKRTYSATPASTCEGHLLVAASLLSEAAAQTADASSRASGVDGAASRGREDDARAKKSGAPEAMAKPEDRSEASRAGRGEGEGRKPEAKGDDRREKKAGLAGAGTQEERRKAKSHASEEPQIEALPRATTASPSAPSKASPTAAAGEEKASASRLASGKSPGSEHSDKALPPPRGGGSELNGKTRASARREGAESSKAGGGEVGSSERGKPERNDSEGGAGLGSYSGSSPPATSGGRSCGDREAITSLAAAFEEKERDKAAAYSDFALTYAGRSLASQGEVPEELPAEDPPGLFLLNDSVSRAESPRLQQRPMKPSRNAPLASSAPGVLSGVSPADLGLLLDCLVVGEQAARRAHLRLDAVAREVETAYSTVARAGLRLASLLGVPYDQLSEFSAAELMQASVAGRGAGGTEAGSRAPTTATAGAYRGRGGVEIGEGDDGAWAAFAADRDWEAVERWRRGRGPRGAELGLAEEMRALETAGALPRGRDVESEDGRPLRRFLASSHSSRPASGWADGFRRGAAPGVGNEQCMDFAAEAGGKATRADGDEDGRAETSNSARLLFEFAESLWSECVKSGGKKGDGDADSRRWRSLEALELLRTLDREKGQRRSSSPGLGSPYVGTQQAAPGEENGFEAMPSRKAASFSFPVPQFADSRGVWPSETGAVNSERCGDATTQAGQTCSSSGLSRLRSGAGDSGRTQTPGGLRGDGEDERGLLFTEEAEAARQKRLRSGGASSTSGSTSRFGNWRELTGSFSGADKVTDREAAGAPAAREAKKGATMEKEGQNLKAGDSAGGGQPSREKRLRKETSGSTEDARATDDAAGVSERKRKLASESEPSSEKNADADGVAQERGEEAAARAPGASNASADAKGSKATRGAETERASGTSPSSPAPQSGGILTRGRAAASRQQQKDGEESKDAAEAEPKSRRGPWTRGEGGGAERGKADDAGDALSGGIEEFLHAVRARADREQRSQSEESSLPPYKRHRVSPTAAGAREERARGTNSGSRDDKGGDDEGGAAEAAEATVGADAHRKKDGSPETPEGGVASPRDTHPSSEGAAGPGRADEEDGDPGERSDALSLDARQRNGATSRLRWLSDVRGADSLASLPQRDRLPFWGAAGAGGRDRVDFDWRRLSEAGSPPYTDDEKAFWLSSRLGRLLSSSRGEGSNGSRSSLPRVADDGDDEGVGSMCHLAGAFKLGAGGRLFSGSADASAACGEGLQPRRRRPNERIKKAGLGGGSGAAGGLALRRKDEKEEPGEEFTTLSSVYNLSGAFSPRDTTASAHKLGAALCKKNTSASNDFAHLPPDFFMDPASQLRASEGGGGVGSGSAFGGRGHSESSRAFFRGNGDGRGASGRGEAPACQGSGGGFSGGAMGGGDVPFAFGKASDPLSSLGPLGASQGWAAFGASSTNRGGAASRGAPPFSQKSGRLLGSGGASGLQGAAPLPSPFDPLGAGQRGGGAGRHGSLGRAGCSPDELDDGAFFAETAFPSRAGGAGPLGCPPFPFESTGHVSSPACRGDPLLSGGGGGYSEHFSSLVAGAGDKGARNFPPSSGAMEDAATHLFSAAARGSGAGGRRPSSRDSEDEGTSSDGDLPESAKTTWPGATGAASTFGSRLHCVVPVGSARKHRAPGDAGDPSADGAREGKDYVSEVPGVSYRSTPHSGWRFRWKDAETGKEYSRCFSVNKFGFERAKRKAERVAREMRQGRSIIISNHTRTKVYLADSNGGASSGGSGGGGGAGGEGSAAASSSSFGCRPAVDSVFPGFPFTSSSTFAADCGGVSRSPPPGSALDASPFASDLSVAPPSAADGPSGAPLASPSLPASSAAGRAGGGGGSLAMSPVGGDFAAAPSSSLLYFASSSSGFSTSAGGTSGSGEGCFPAGIGAGASASFAPQDFCGGGEGGAGAGSGSATPGSFVLGAAGGEFCGRPRGEPKGGLAEGLGAIAAERPHMPFSTGPFGASTPLEGDNLMFQEPMQSAVGRGGADAGGGSSADRAEGDRETGALSSSVRGVIFEHARGSWRGLVVDKDTGRQQVRRFSARKYGHTEARLRAERFCLEAQRLREAREATSGYSSCVQKDGGGVKTNAMFDGDLFSRLDPPIMEESMASVDVAGGESEERPWSGSARGAAGVSSGLGLSRFSPGSASPPSYLDLESSHALLAAAPLSSIPDDLSHDLADGVGGAEGPAGAASAARRRNGRDKEAIEFAGRAGGLGSSGEGKAPVERKESGGRTEKQAGFSATRKDKRAERGGGDVLAPQQRTLSSDDMLGTSKADNEWSTGDARGREEEENAGANPRGAAGKEGTISAAGTATAGGSSRSA</sequence>
<feature type="region of interest" description="Disordered" evidence="1">
    <location>
        <begin position="1678"/>
        <end position="1718"/>
    </location>
</feature>